<dbReference type="AlphaFoldDB" id="A0AAV4U677"/>
<keyword evidence="1" id="KW-0812">Transmembrane</keyword>
<name>A0AAV4U677_9ARAC</name>
<evidence type="ECO:0000313" key="4">
    <source>
        <dbReference type="Proteomes" id="UP001054837"/>
    </source>
</evidence>
<protein>
    <submittedName>
        <fullName evidence="3">Uncharacterized protein</fullName>
    </submittedName>
</protein>
<keyword evidence="2" id="KW-0732">Signal</keyword>
<comment type="caution">
    <text evidence="3">The sequence shown here is derived from an EMBL/GenBank/DDBJ whole genome shotgun (WGS) entry which is preliminary data.</text>
</comment>
<keyword evidence="1" id="KW-0472">Membrane</keyword>
<keyword evidence="4" id="KW-1185">Reference proteome</keyword>
<proteinExistence type="predicted"/>
<evidence type="ECO:0000256" key="1">
    <source>
        <dbReference type="SAM" id="Phobius"/>
    </source>
</evidence>
<feature type="signal peptide" evidence="2">
    <location>
        <begin position="1"/>
        <end position="22"/>
    </location>
</feature>
<keyword evidence="1" id="KW-1133">Transmembrane helix</keyword>
<dbReference type="EMBL" id="BPLQ01010744">
    <property type="protein sequence ID" value="GIY53252.1"/>
    <property type="molecule type" value="Genomic_DNA"/>
</dbReference>
<accession>A0AAV4U677</accession>
<reference evidence="3 4" key="1">
    <citation type="submission" date="2021-06" db="EMBL/GenBank/DDBJ databases">
        <title>Caerostris darwini draft genome.</title>
        <authorList>
            <person name="Kono N."/>
            <person name="Arakawa K."/>
        </authorList>
    </citation>
    <scope>NUCLEOTIDE SEQUENCE [LARGE SCALE GENOMIC DNA]</scope>
</reference>
<evidence type="ECO:0000313" key="3">
    <source>
        <dbReference type="EMBL" id="GIY53252.1"/>
    </source>
</evidence>
<organism evidence="3 4">
    <name type="scientific">Caerostris darwini</name>
    <dbReference type="NCBI Taxonomy" id="1538125"/>
    <lineage>
        <taxon>Eukaryota</taxon>
        <taxon>Metazoa</taxon>
        <taxon>Ecdysozoa</taxon>
        <taxon>Arthropoda</taxon>
        <taxon>Chelicerata</taxon>
        <taxon>Arachnida</taxon>
        <taxon>Araneae</taxon>
        <taxon>Araneomorphae</taxon>
        <taxon>Entelegynae</taxon>
        <taxon>Araneoidea</taxon>
        <taxon>Araneidae</taxon>
        <taxon>Caerostris</taxon>
    </lineage>
</organism>
<sequence length="113" mass="12206">MATRIKFIVILVIVFLSAGVNSAGLLEGVKDAIKDAISCPKMTLKQIISLFVSTILMPVEAILGVGSLYIDMIKESYPELGDYIEDSLNKIVGIVNDVADLFMQAGLLDLSSR</sequence>
<feature type="chain" id="PRO_5043932548" evidence="2">
    <location>
        <begin position="23"/>
        <end position="113"/>
    </location>
</feature>
<dbReference type="Proteomes" id="UP001054837">
    <property type="component" value="Unassembled WGS sequence"/>
</dbReference>
<feature type="transmembrane region" description="Helical" evidence="1">
    <location>
        <begin position="46"/>
        <end position="70"/>
    </location>
</feature>
<evidence type="ECO:0000256" key="2">
    <source>
        <dbReference type="SAM" id="SignalP"/>
    </source>
</evidence>
<gene>
    <name evidence="3" type="ORF">CDAR_84081</name>
</gene>